<dbReference type="RefSeq" id="WP_062656100.1">
    <property type="nucleotide sequence ID" value="NZ_BCSY01000035.1"/>
</dbReference>
<keyword evidence="3" id="KW-1185">Reference proteome</keyword>
<dbReference type="STRING" id="228230.RMCC_1890"/>
<evidence type="ECO:0000313" key="2">
    <source>
        <dbReference type="EMBL" id="GAS94924.1"/>
    </source>
</evidence>
<keyword evidence="1" id="KW-1133">Transmembrane helix</keyword>
<accession>A0A117I9J2</accession>
<keyword evidence="1" id="KW-0472">Membrane</keyword>
<comment type="caution">
    <text evidence="2">The sequence shown here is derived from an EMBL/GenBank/DDBJ whole genome shotgun (WGS) entry which is preliminary data.</text>
</comment>
<dbReference type="AlphaFoldDB" id="A0A117I9J2"/>
<dbReference type="Proteomes" id="UP000069443">
    <property type="component" value="Unassembled WGS sequence"/>
</dbReference>
<gene>
    <name evidence="2" type="ORF">RMCC_1890</name>
</gene>
<dbReference type="EMBL" id="BCSY01000035">
    <property type="protein sequence ID" value="GAS94924.1"/>
    <property type="molecule type" value="Genomic_DNA"/>
</dbReference>
<reference evidence="3" key="2">
    <citation type="submission" date="2016-02" db="EMBL/GenBank/DDBJ databases">
        <title>Draft genome sequence of five rapidly growing Mycobacterium species.</title>
        <authorList>
            <person name="Katahira K."/>
            <person name="Gotou Y."/>
            <person name="Iida K."/>
            <person name="Ogura Y."/>
            <person name="Hayashi T."/>
        </authorList>
    </citation>
    <scope>NUCLEOTIDE SEQUENCE [LARGE SCALE GENOMIC DNA]</scope>
    <source>
        <strain evidence="3">JCM15298</strain>
    </source>
</reference>
<organism evidence="2 3">
    <name type="scientific">Mycolicibacterium canariasense</name>
    <name type="common">Mycobacterium canariasense</name>
    <dbReference type="NCBI Taxonomy" id="228230"/>
    <lineage>
        <taxon>Bacteria</taxon>
        <taxon>Bacillati</taxon>
        <taxon>Actinomycetota</taxon>
        <taxon>Actinomycetes</taxon>
        <taxon>Mycobacteriales</taxon>
        <taxon>Mycobacteriaceae</taxon>
        <taxon>Mycolicibacterium</taxon>
    </lineage>
</organism>
<name>A0A117I9J2_MYCCR</name>
<evidence type="ECO:0000256" key="1">
    <source>
        <dbReference type="SAM" id="Phobius"/>
    </source>
</evidence>
<sequence length="69" mass="7603">MEIERHDAEQPVYVEGGDGISDDWLRDEWWRANNPGASAARGVLCAMAAAAILWPALIAAGFWVWSLFA</sequence>
<keyword evidence="1" id="KW-0812">Transmembrane</keyword>
<reference evidence="3" key="1">
    <citation type="journal article" date="2016" name="Genome Announc.">
        <title>Draft Genome Sequences of Five Rapidly Growing Mycobacterium Species, M. thermoresistibile, M. fortuitum subsp. acetamidolyticum, M. canariasense, M. brisbanense, and M. novocastrense.</title>
        <authorList>
            <person name="Katahira K."/>
            <person name="Ogura Y."/>
            <person name="Gotoh Y."/>
            <person name="Hayashi T."/>
        </authorList>
    </citation>
    <scope>NUCLEOTIDE SEQUENCE [LARGE SCALE GENOMIC DNA]</scope>
    <source>
        <strain evidence="3">JCM15298</strain>
    </source>
</reference>
<protein>
    <submittedName>
        <fullName evidence="2">Uncharacterized protein</fullName>
    </submittedName>
</protein>
<feature type="transmembrane region" description="Helical" evidence="1">
    <location>
        <begin position="43"/>
        <end position="65"/>
    </location>
</feature>
<evidence type="ECO:0000313" key="3">
    <source>
        <dbReference type="Proteomes" id="UP000069443"/>
    </source>
</evidence>
<proteinExistence type="predicted"/>